<dbReference type="OrthoDB" id="5450317at2"/>
<dbReference type="InterPro" id="IPR052350">
    <property type="entry name" value="Metallo-dep_Lactonases"/>
</dbReference>
<sequence length="276" mass="32211">MQRIDSHQHFWIYDKVKDAWITDDMKIIQRSLLPKDLHPVLQENGINGCVAVQASQSEEETNFLLQLSKENDFIKGVVGWVDLKSETVENRLIHFSKEKKLKGFRHILQGEDVEAYLSNKQFLNGISLLDKYGFTYDILVYHHQLKLVDNFVKSFPYQRFVIDHLAKPDIKNHAIGDWEKEIKQIAKNENVSCKISGMVTEADWQNWKEKDFSPYIDIVVENFGIDRLLFGSDWPVCLLGITYQKWISVLEKYFAGFSSTEKEKFFSGNAEKFYGL</sequence>
<dbReference type="RefSeq" id="WP_119989193.1">
    <property type="nucleotide sequence ID" value="NZ_CP032489.1"/>
</dbReference>
<gene>
    <name evidence="3" type="ORF">D6B99_13020</name>
</gene>
<evidence type="ECO:0000313" key="4">
    <source>
        <dbReference type="Proteomes" id="UP000266118"/>
    </source>
</evidence>
<accession>A0A386HT33</accession>
<dbReference type="KEGG" id="ark:D6B99_13020"/>
<dbReference type="Gene3D" id="3.20.20.140">
    <property type="entry name" value="Metal-dependent hydrolases"/>
    <property type="match status" value="1"/>
</dbReference>
<feature type="domain" description="Amidohydrolase-related" evidence="2">
    <location>
        <begin position="4"/>
        <end position="276"/>
    </location>
</feature>
<protein>
    <submittedName>
        <fullName evidence="3">Amidohydrolase</fullName>
    </submittedName>
</protein>
<name>A0A386HT33_9BACT</name>
<dbReference type="Proteomes" id="UP000266118">
    <property type="component" value="Chromosome"/>
</dbReference>
<dbReference type="InterPro" id="IPR032466">
    <property type="entry name" value="Metal_Hydrolase"/>
</dbReference>
<dbReference type="Pfam" id="PF04909">
    <property type="entry name" value="Amidohydro_2"/>
    <property type="match status" value="1"/>
</dbReference>
<dbReference type="GO" id="GO:0016787">
    <property type="term" value="F:hydrolase activity"/>
    <property type="evidence" value="ECO:0007669"/>
    <property type="project" value="UniProtKB-KW"/>
</dbReference>
<dbReference type="AlphaFoldDB" id="A0A386HT33"/>
<dbReference type="PANTHER" id="PTHR43569">
    <property type="entry name" value="AMIDOHYDROLASE"/>
    <property type="match status" value="1"/>
</dbReference>
<organism evidence="3 4">
    <name type="scientific">Arachidicoccus soli</name>
    <dbReference type="NCBI Taxonomy" id="2341117"/>
    <lineage>
        <taxon>Bacteria</taxon>
        <taxon>Pseudomonadati</taxon>
        <taxon>Bacteroidota</taxon>
        <taxon>Chitinophagia</taxon>
        <taxon>Chitinophagales</taxon>
        <taxon>Chitinophagaceae</taxon>
        <taxon>Arachidicoccus</taxon>
    </lineage>
</organism>
<dbReference type="PANTHER" id="PTHR43569:SF2">
    <property type="entry name" value="AMIDOHYDROLASE-RELATED DOMAIN-CONTAINING PROTEIN"/>
    <property type="match status" value="1"/>
</dbReference>
<evidence type="ECO:0000313" key="3">
    <source>
        <dbReference type="EMBL" id="AYD48444.1"/>
    </source>
</evidence>
<comment type="similarity">
    <text evidence="1">Belongs to the metallo-dependent hydrolases superfamily.</text>
</comment>
<dbReference type="InterPro" id="IPR006680">
    <property type="entry name" value="Amidohydro-rel"/>
</dbReference>
<proteinExistence type="inferred from homology"/>
<dbReference type="SUPFAM" id="SSF51556">
    <property type="entry name" value="Metallo-dependent hydrolases"/>
    <property type="match status" value="1"/>
</dbReference>
<keyword evidence="3" id="KW-0378">Hydrolase</keyword>
<keyword evidence="4" id="KW-1185">Reference proteome</keyword>
<dbReference type="EMBL" id="CP032489">
    <property type="protein sequence ID" value="AYD48444.1"/>
    <property type="molecule type" value="Genomic_DNA"/>
</dbReference>
<reference evidence="3 4" key="1">
    <citation type="submission" date="2018-09" db="EMBL/GenBank/DDBJ databases">
        <title>Arachidicoccus sp. nov., a bacterium isolated from soil.</title>
        <authorList>
            <person name="Weon H.-Y."/>
            <person name="Kwon S.-W."/>
            <person name="Lee S.A."/>
        </authorList>
    </citation>
    <scope>NUCLEOTIDE SEQUENCE [LARGE SCALE GENOMIC DNA]</scope>
    <source>
        <strain evidence="3 4">KIS59-12</strain>
    </source>
</reference>
<evidence type="ECO:0000259" key="2">
    <source>
        <dbReference type="Pfam" id="PF04909"/>
    </source>
</evidence>
<evidence type="ECO:0000256" key="1">
    <source>
        <dbReference type="ARBA" id="ARBA00038310"/>
    </source>
</evidence>